<feature type="compositionally biased region" description="Basic and acidic residues" evidence="1">
    <location>
        <begin position="190"/>
        <end position="200"/>
    </location>
</feature>
<feature type="compositionally biased region" description="Acidic residues" evidence="1">
    <location>
        <begin position="165"/>
        <end position="178"/>
    </location>
</feature>
<evidence type="ECO:0008006" key="4">
    <source>
        <dbReference type="Google" id="ProtNLM"/>
    </source>
</evidence>
<evidence type="ECO:0000313" key="3">
    <source>
        <dbReference type="Proteomes" id="UP001234178"/>
    </source>
</evidence>
<dbReference type="Proteomes" id="UP001234178">
    <property type="component" value="Unassembled WGS sequence"/>
</dbReference>
<feature type="compositionally biased region" description="Polar residues" evidence="1">
    <location>
        <begin position="9"/>
        <end position="26"/>
    </location>
</feature>
<feature type="region of interest" description="Disordered" evidence="1">
    <location>
        <begin position="142"/>
        <end position="220"/>
    </location>
</feature>
<dbReference type="EMBL" id="JAOYFB010000005">
    <property type="protein sequence ID" value="KAK4017146.1"/>
    <property type="molecule type" value="Genomic_DNA"/>
</dbReference>
<name>A0ABQ9ZW87_9CRUS</name>
<accession>A0ABQ9ZW87</accession>
<proteinExistence type="predicted"/>
<evidence type="ECO:0000256" key="1">
    <source>
        <dbReference type="SAM" id="MobiDB-lite"/>
    </source>
</evidence>
<keyword evidence="3" id="KW-1185">Reference proteome</keyword>
<reference evidence="2 3" key="1">
    <citation type="journal article" date="2023" name="Nucleic Acids Res.">
        <title>The hologenome of Daphnia magna reveals possible DNA methylation and microbiome-mediated evolution of the host genome.</title>
        <authorList>
            <person name="Chaturvedi A."/>
            <person name="Li X."/>
            <person name="Dhandapani V."/>
            <person name="Marshall H."/>
            <person name="Kissane S."/>
            <person name="Cuenca-Cambronero M."/>
            <person name="Asole G."/>
            <person name="Calvet F."/>
            <person name="Ruiz-Romero M."/>
            <person name="Marangio P."/>
            <person name="Guigo R."/>
            <person name="Rago D."/>
            <person name="Mirbahai L."/>
            <person name="Eastwood N."/>
            <person name="Colbourne J.K."/>
            <person name="Zhou J."/>
            <person name="Mallon E."/>
            <person name="Orsini L."/>
        </authorList>
    </citation>
    <scope>NUCLEOTIDE SEQUENCE [LARGE SCALE GENOMIC DNA]</scope>
    <source>
        <strain evidence="2">LRV0_1</strain>
    </source>
</reference>
<sequence>MYHRPGSGASPQSLPTIKNPIPLSTSESHHEAPQARAGILRSQVENLKPPNQRKGEIGQPNGYVVEDSSRLCAKHFDINSMFPTPKKRCKNLVQNAKSNCIQQDAEVDFPTHAAVTEDFFYDVFPKYSDFSSDLQLDMNHKDENEHDKQSYSSTVDDIRSISETTSEDELMNDSDTENLPEKPKAKRKLKLEGSKDKKSSNSDSATENLPGKPKARENKK</sequence>
<comment type="caution">
    <text evidence="2">The sequence shown here is derived from an EMBL/GenBank/DDBJ whole genome shotgun (WGS) entry which is preliminary data.</text>
</comment>
<organism evidence="2 3">
    <name type="scientific">Daphnia magna</name>
    <dbReference type="NCBI Taxonomy" id="35525"/>
    <lineage>
        <taxon>Eukaryota</taxon>
        <taxon>Metazoa</taxon>
        <taxon>Ecdysozoa</taxon>
        <taxon>Arthropoda</taxon>
        <taxon>Crustacea</taxon>
        <taxon>Branchiopoda</taxon>
        <taxon>Diplostraca</taxon>
        <taxon>Cladocera</taxon>
        <taxon>Anomopoda</taxon>
        <taxon>Daphniidae</taxon>
        <taxon>Daphnia</taxon>
    </lineage>
</organism>
<evidence type="ECO:0000313" key="2">
    <source>
        <dbReference type="EMBL" id="KAK4017146.1"/>
    </source>
</evidence>
<feature type="region of interest" description="Disordered" evidence="1">
    <location>
        <begin position="1"/>
        <end position="36"/>
    </location>
</feature>
<protein>
    <recommendedName>
        <fullName evidence="4">THAP-type domain-containing protein</fullName>
    </recommendedName>
</protein>
<gene>
    <name evidence="2" type="ORF">OUZ56_032098</name>
</gene>